<evidence type="ECO:0000256" key="1">
    <source>
        <dbReference type="SAM" id="Phobius"/>
    </source>
</evidence>
<keyword evidence="1" id="KW-1133">Transmembrane helix</keyword>
<feature type="transmembrane region" description="Helical" evidence="1">
    <location>
        <begin position="43"/>
        <end position="63"/>
    </location>
</feature>
<sequence>MSRCNSATAPLSTLRRLPVSGLNLITSSTESEAKTNHLLRFGISRVLLLSVGIAAGAVTLATYKDKGLPPLVRVHHLVGLMARVAVSFLCMILQLNELYSSPYRFCNPLLTLLQFKGVFALVQPVFSFKILFV</sequence>
<reference evidence="2" key="2">
    <citation type="journal article" date="2023" name="Int. J. Mol. Sci.">
        <title>De Novo Assembly and Annotation of 11 Diverse Shrub Willow (Salix) Genomes Reveals Novel Gene Organization in Sex-Linked Regions.</title>
        <authorList>
            <person name="Hyden B."/>
            <person name="Feng K."/>
            <person name="Yates T.B."/>
            <person name="Jawdy S."/>
            <person name="Cereghino C."/>
            <person name="Smart L.B."/>
            <person name="Muchero W."/>
        </authorList>
    </citation>
    <scope>NUCLEOTIDE SEQUENCE</scope>
    <source>
        <tissue evidence="2">Shoot tip</tissue>
    </source>
</reference>
<protein>
    <submittedName>
        <fullName evidence="2">Uncharacterized protein</fullName>
    </submittedName>
</protein>
<feature type="transmembrane region" description="Helical" evidence="1">
    <location>
        <begin position="75"/>
        <end position="95"/>
    </location>
</feature>
<name>A0ABQ9AAN3_9ROSI</name>
<keyword evidence="1" id="KW-0472">Membrane</keyword>
<evidence type="ECO:0000313" key="2">
    <source>
        <dbReference type="EMBL" id="KAJ6328922.1"/>
    </source>
</evidence>
<keyword evidence="3" id="KW-1185">Reference proteome</keyword>
<reference evidence="2" key="1">
    <citation type="submission" date="2022-10" db="EMBL/GenBank/DDBJ databases">
        <authorList>
            <person name="Hyden B.L."/>
            <person name="Feng K."/>
            <person name="Yates T."/>
            <person name="Jawdy S."/>
            <person name="Smart L.B."/>
            <person name="Muchero W."/>
        </authorList>
    </citation>
    <scope>NUCLEOTIDE SEQUENCE</scope>
    <source>
        <tissue evidence="2">Shoot tip</tissue>
    </source>
</reference>
<keyword evidence="1" id="KW-0812">Transmembrane</keyword>
<dbReference type="EMBL" id="JAPFFI010000022">
    <property type="protein sequence ID" value="KAJ6328922.1"/>
    <property type="molecule type" value="Genomic_DNA"/>
</dbReference>
<comment type="caution">
    <text evidence="2">The sequence shown here is derived from an EMBL/GenBank/DDBJ whole genome shotgun (WGS) entry which is preliminary data.</text>
</comment>
<gene>
    <name evidence="2" type="ORF">OIU77_010574</name>
</gene>
<organism evidence="2 3">
    <name type="scientific">Salix suchowensis</name>
    <dbReference type="NCBI Taxonomy" id="1278906"/>
    <lineage>
        <taxon>Eukaryota</taxon>
        <taxon>Viridiplantae</taxon>
        <taxon>Streptophyta</taxon>
        <taxon>Embryophyta</taxon>
        <taxon>Tracheophyta</taxon>
        <taxon>Spermatophyta</taxon>
        <taxon>Magnoliopsida</taxon>
        <taxon>eudicotyledons</taxon>
        <taxon>Gunneridae</taxon>
        <taxon>Pentapetalae</taxon>
        <taxon>rosids</taxon>
        <taxon>fabids</taxon>
        <taxon>Malpighiales</taxon>
        <taxon>Salicaceae</taxon>
        <taxon>Saliceae</taxon>
        <taxon>Salix</taxon>
    </lineage>
</organism>
<proteinExistence type="predicted"/>
<evidence type="ECO:0000313" key="3">
    <source>
        <dbReference type="Proteomes" id="UP001141253"/>
    </source>
</evidence>
<accession>A0ABQ9AAN3</accession>
<dbReference type="Proteomes" id="UP001141253">
    <property type="component" value="Chromosome 14"/>
</dbReference>